<gene>
    <name evidence="2" type="ORF">BU16DRAFT_528669</name>
</gene>
<evidence type="ECO:0000256" key="1">
    <source>
        <dbReference type="SAM" id="MobiDB-lite"/>
    </source>
</evidence>
<feature type="region of interest" description="Disordered" evidence="1">
    <location>
        <begin position="404"/>
        <end position="510"/>
    </location>
</feature>
<sequence>MATTHPPTTLQVAEQLADGFIALTGEYQLLADQHRELESKLSWAKQQYLELLKRFSPTTVSSDHRAFLQELEQPASVPLVARPDWLAQLSTHDDGERRTRAYIIRQAGISAEKIRENANDEVGVKIWNGPSADRDSTSVSAPSRSHMDSTLGLEKDFTIPGTPSRLGCPFAATAGSRRISTSGRQSPLGGSPLATPRSSMSMSRISQQGRRSKRPSFHDPIRAEICGIDSQVGPASGAESVASGSAPVCPIRFLDQHSPEEVAKYFENHKHEIPRSHEVCVKRFQTNTESIKQLDAKYGNLVSMIQGLGVKHQPWLPKEPEEDEDEAIERQSEERVEKWAKAVSESLHDEDEAVADTEVDAVHIPDDMDRTPHFDRPLKEIRVGESPSRPWGISVPSKYHRIKSGSVASSEGDKSATASPLSQPKFNMGMATEMPADTPAKPSGGGCPFDHTKMTIGAPQTPHAAPPETPHPQILPEQLQQHDPFVPPPTSPVPESSEANKPTPQPQMVFNGPVFIGYAPEQIMALLAQGGGLGSGIGRT</sequence>
<feature type="compositionally biased region" description="Polar residues" evidence="1">
    <location>
        <begin position="499"/>
        <end position="508"/>
    </location>
</feature>
<dbReference type="AlphaFoldDB" id="A0A6A6QML8"/>
<evidence type="ECO:0000313" key="3">
    <source>
        <dbReference type="Proteomes" id="UP000799750"/>
    </source>
</evidence>
<feature type="compositionally biased region" description="Polar residues" evidence="1">
    <location>
        <begin position="416"/>
        <end position="425"/>
    </location>
</feature>
<proteinExistence type="predicted"/>
<protein>
    <submittedName>
        <fullName evidence="2">Uncharacterized protein</fullName>
    </submittedName>
</protein>
<evidence type="ECO:0000313" key="2">
    <source>
        <dbReference type="EMBL" id="KAF2493359.1"/>
    </source>
</evidence>
<accession>A0A6A6QML8</accession>
<name>A0A6A6QML8_9PEZI</name>
<feature type="region of interest" description="Disordered" evidence="1">
    <location>
        <begin position="176"/>
        <end position="218"/>
    </location>
</feature>
<organism evidence="2 3">
    <name type="scientific">Lophium mytilinum</name>
    <dbReference type="NCBI Taxonomy" id="390894"/>
    <lineage>
        <taxon>Eukaryota</taxon>
        <taxon>Fungi</taxon>
        <taxon>Dikarya</taxon>
        <taxon>Ascomycota</taxon>
        <taxon>Pezizomycotina</taxon>
        <taxon>Dothideomycetes</taxon>
        <taxon>Pleosporomycetidae</taxon>
        <taxon>Mytilinidiales</taxon>
        <taxon>Mytilinidiaceae</taxon>
        <taxon>Lophium</taxon>
    </lineage>
</organism>
<keyword evidence="3" id="KW-1185">Reference proteome</keyword>
<dbReference type="Proteomes" id="UP000799750">
    <property type="component" value="Unassembled WGS sequence"/>
</dbReference>
<dbReference type="OrthoDB" id="5343576at2759"/>
<dbReference type="EMBL" id="MU004192">
    <property type="protein sequence ID" value="KAF2493359.1"/>
    <property type="molecule type" value="Genomic_DNA"/>
</dbReference>
<feature type="region of interest" description="Disordered" evidence="1">
    <location>
        <begin position="128"/>
        <end position="148"/>
    </location>
</feature>
<reference evidence="2" key="1">
    <citation type="journal article" date="2020" name="Stud. Mycol.">
        <title>101 Dothideomycetes genomes: a test case for predicting lifestyles and emergence of pathogens.</title>
        <authorList>
            <person name="Haridas S."/>
            <person name="Albert R."/>
            <person name="Binder M."/>
            <person name="Bloem J."/>
            <person name="Labutti K."/>
            <person name="Salamov A."/>
            <person name="Andreopoulos B."/>
            <person name="Baker S."/>
            <person name="Barry K."/>
            <person name="Bills G."/>
            <person name="Bluhm B."/>
            <person name="Cannon C."/>
            <person name="Castanera R."/>
            <person name="Culley D."/>
            <person name="Daum C."/>
            <person name="Ezra D."/>
            <person name="Gonzalez J."/>
            <person name="Henrissat B."/>
            <person name="Kuo A."/>
            <person name="Liang C."/>
            <person name="Lipzen A."/>
            <person name="Lutzoni F."/>
            <person name="Magnuson J."/>
            <person name="Mondo S."/>
            <person name="Nolan M."/>
            <person name="Ohm R."/>
            <person name="Pangilinan J."/>
            <person name="Park H.-J."/>
            <person name="Ramirez L."/>
            <person name="Alfaro M."/>
            <person name="Sun H."/>
            <person name="Tritt A."/>
            <person name="Yoshinaga Y."/>
            <person name="Zwiers L.-H."/>
            <person name="Turgeon B."/>
            <person name="Goodwin S."/>
            <person name="Spatafora J."/>
            <person name="Crous P."/>
            <person name="Grigoriev I."/>
        </authorList>
    </citation>
    <scope>NUCLEOTIDE SEQUENCE</scope>
    <source>
        <strain evidence="2">CBS 269.34</strain>
    </source>
</reference>
<feature type="compositionally biased region" description="Low complexity" evidence="1">
    <location>
        <begin position="197"/>
        <end position="209"/>
    </location>
</feature>